<feature type="signal peptide" evidence="1">
    <location>
        <begin position="1"/>
        <end position="15"/>
    </location>
</feature>
<dbReference type="InterPro" id="IPR015422">
    <property type="entry name" value="PyrdxlP-dep_Trfase_small"/>
</dbReference>
<evidence type="ECO:0000313" key="3">
    <source>
        <dbReference type="Proteomes" id="UP000823388"/>
    </source>
</evidence>
<keyword evidence="3" id="KW-1185">Reference proteome</keyword>
<dbReference type="AlphaFoldDB" id="A0A8T0T0W4"/>
<name>A0A8T0T0W4_PANVG</name>
<evidence type="ECO:0000256" key="1">
    <source>
        <dbReference type="SAM" id="SignalP"/>
    </source>
</evidence>
<reference evidence="2" key="1">
    <citation type="submission" date="2020-05" db="EMBL/GenBank/DDBJ databases">
        <title>WGS assembly of Panicum virgatum.</title>
        <authorList>
            <person name="Lovell J.T."/>
            <person name="Jenkins J."/>
            <person name="Shu S."/>
            <person name="Juenger T.E."/>
            <person name="Schmutz J."/>
        </authorList>
    </citation>
    <scope>NUCLEOTIDE SEQUENCE</scope>
    <source>
        <strain evidence="2">AP13</strain>
    </source>
</reference>
<keyword evidence="1" id="KW-0732">Signal</keyword>
<protein>
    <submittedName>
        <fullName evidence="2">Uncharacterized protein</fullName>
    </submittedName>
</protein>
<dbReference type="Proteomes" id="UP000823388">
    <property type="component" value="Chromosome 4N"/>
</dbReference>
<accession>A0A8T0T0W4</accession>
<dbReference type="Gene3D" id="3.90.1150.10">
    <property type="entry name" value="Aspartate Aminotransferase, domain 1"/>
    <property type="match status" value="1"/>
</dbReference>
<gene>
    <name evidence="2" type="ORF">PVAP13_4NG023200</name>
</gene>
<feature type="chain" id="PRO_5035892894" evidence="1">
    <location>
        <begin position="16"/>
        <end position="74"/>
    </location>
</feature>
<dbReference type="EMBL" id="CM029044">
    <property type="protein sequence ID" value="KAG2603967.1"/>
    <property type="molecule type" value="Genomic_DNA"/>
</dbReference>
<organism evidence="2 3">
    <name type="scientific">Panicum virgatum</name>
    <name type="common">Blackwell switchgrass</name>
    <dbReference type="NCBI Taxonomy" id="38727"/>
    <lineage>
        <taxon>Eukaryota</taxon>
        <taxon>Viridiplantae</taxon>
        <taxon>Streptophyta</taxon>
        <taxon>Embryophyta</taxon>
        <taxon>Tracheophyta</taxon>
        <taxon>Spermatophyta</taxon>
        <taxon>Magnoliopsida</taxon>
        <taxon>Liliopsida</taxon>
        <taxon>Poales</taxon>
        <taxon>Poaceae</taxon>
        <taxon>PACMAD clade</taxon>
        <taxon>Panicoideae</taxon>
        <taxon>Panicodae</taxon>
        <taxon>Paniceae</taxon>
        <taxon>Panicinae</taxon>
        <taxon>Panicum</taxon>
        <taxon>Panicum sect. Hiantes</taxon>
    </lineage>
</organism>
<sequence length="74" mass="8362">MVCLDLLLLCKHIESQWTAISCHCIEPGWFRCCFTALSEEDVPVLVERLRRVTGKLSPTASGCPCRTPDRLLRS</sequence>
<evidence type="ECO:0000313" key="2">
    <source>
        <dbReference type="EMBL" id="KAG2603967.1"/>
    </source>
</evidence>
<proteinExistence type="predicted"/>
<comment type="caution">
    <text evidence="2">The sequence shown here is derived from an EMBL/GenBank/DDBJ whole genome shotgun (WGS) entry which is preliminary data.</text>
</comment>